<organism evidence="2 3">
    <name type="scientific">Amoebophilus asiaticus (strain 5a2)</name>
    <dbReference type="NCBI Taxonomy" id="452471"/>
    <lineage>
        <taxon>Bacteria</taxon>
        <taxon>Pseudomonadati</taxon>
        <taxon>Bacteroidota</taxon>
        <taxon>Cytophagia</taxon>
        <taxon>Cytophagales</taxon>
        <taxon>Amoebophilaceae</taxon>
        <taxon>Candidatus Amoebophilus</taxon>
    </lineage>
</organism>
<evidence type="ECO:0000313" key="2">
    <source>
        <dbReference type="EMBL" id="ACP21116.1"/>
    </source>
</evidence>
<protein>
    <submittedName>
        <fullName evidence="2">Uncharacterized protein</fullName>
    </submittedName>
</protein>
<evidence type="ECO:0000313" key="3">
    <source>
        <dbReference type="Proteomes" id="UP000001227"/>
    </source>
</evidence>
<sequence length="1244" mass="142553">MKRNYNLSQQLVAYLLLISVCLQSCSHSLNPPIARVQESIEKTQELTKQTAINQLVDKELTAEGGHAVTFYEEVGELKANVAINAPQGFSKTYEGLSVAVEQGAELPSMPQLHEKAQQRRIHLQPANAGKPAKIVIYKGAGLAGGGKYRKPNKKGKAIDSLKDWAPTYEFYNSEKKWKEQLGRLAEWKNLSIAGYVPIAFYSDPDFLDIYRPILNSNVRLVPEHVDDPLVGILWFKTLAKRIGLAPIKQAYSDQEIKFLKRQMLAMAMSIQGQANDFKWVSHNLRDLSKSAIEKADKKLNDQEATPEEKTEALKKKVYASIPWRQLEGLGKFADKLGKNNYVVDEIELFKKELPNLIQDFRTLTNQFNTIIRFYQKQNNGTLEWNFPVPAPKFTAIYALGSFVRDKNSLQKIEKIINNLIVNKSESKSLTYRYALLRVLSIIGECKVTISPVTRDCLLTKDMWHILKNIRNGFHKYKFQKQLHDIILNLDDDKIVLDILQDFELLIQKIESEGILGKDNWEKIKRLYNNSSSNKLSNLQLNNIVTLYESINSKINKYQKLSDQEIEQLIESTKNYLQPSNEALEYVKETLLREEKIDREAREYFLANLDKLNPSKSIKRTLAGAYGKICKAEKEEGEAEKVLREAHQELEESKENIKEAEEKLKKAKEEAISVKNRLQENIKDAFKRLEENRKLENIEADKLERLEKVAKNIRTYQTWMSLKIALNEVGLTSKEGLNLWEKYHIPVESISRKQKEGHLIKARIDILCKRIQNVLKGLDSIFSKYRNIPFTKRIDTFIEDSITALAMEYLVGCFRENAQQLHDILLVVNANKNKKVLLANKVLEEYINRAKAILHNHDITAIDSLTGAGTIMAFVLADIPLLFGDLLDVEFVLNNAKVNVTLDNGYKASIPVIDDRRIHTKKSRKRRIKKRNNPLDEGYILIEGNYPILKSEDEAAARIYLKSFQGKGFRLGNLHDNLSLTSRYLLFTPPKKPDNILAVLNSLISSKDDLFEHKGINLEGEEILFEEVKIAADNDCALHCLGLSRQEAMQLLLAKSPNDKIRNMVADEIFEALREGTIPQQMRDQAYNELRKRYFAVYTEIGTLVSRANNELKVAGQAAQQLLSVYPIEDSITLTSLKQKMEALDDVEKEILTYASNEETFKKFVKFHVGKTGTWLTYIRGTREETRTTSLDAIAQLKGIKLTIWIKDEQDQNLRIVHTFNEEGNNQIDMLHVTGLTHFNLLKRK</sequence>
<keyword evidence="1" id="KW-0175">Coiled coil</keyword>
<evidence type="ECO:0000256" key="1">
    <source>
        <dbReference type="SAM" id="Coils"/>
    </source>
</evidence>
<dbReference type="AlphaFoldDB" id="C3L475"/>
<dbReference type="KEGG" id="aas:Aasi_1894"/>
<dbReference type="eggNOG" id="COG0666">
    <property type="taxonomic scope" value="Bacteria"/>
</dbReference>
<dbReference type="Proteomes" id="UP000001227">
    <property type="component" value="Chromosome"/>
</dbReference>
<dbReference type="RefSeq" id="WP_012473354.1">
    <property type="nucleotide sequence ID" value="NC_010830.1"/>
</dbReference>
<accession>C3L475</accession>
<proteinExistence type="predicted"/>
<dbReference type="EMBL" id="CP001102">
    <property type="protein sequence ID" value="ACP21116.1"/>
    <property type="molecule type" value="Genomic_DNA"/>
</dbReference>
<keyword evidence="3" id="KW-1185">Reference proteome</keyword>
<feature type="coiled-coil region" evidence="1">
    <location>
        <begin position="631"/>
        <end position="705"/>
    </location>
</feature>
<gene>
    <name evidence="2" type="ordered locus">Aasi_1894</name>
</gene>
<dbReference type="HOGENOM" id="CLU_266346_0_0_10"/>
<name>C3L475_AMOA5</name>
<reference evidence="2 3" key="1">
    <citation type="journal article" date="2010" name="J. Bacteriol.">
        <title>The genome of the amoeba symbiont 'Candidatus Amoebophilus asiaticus' reveals common mechanisms for host cell interaction among amoeba-associated bacteria.</title>
        <authorList>
            <person name="Schmitz-Esser S."/>
            <person name="Tischler P."/>
            <person name="Arnold R."/>
            <person name="Montanaro J."/>
            <person name="Wagner M."/>
            <person name="Rattei T."/>
            <person name="Horn M."/>
        </authorList>
    </citation>
    <scope>NUCLEOTIDE SEQUENCE [LARGE SCALE GENOMIC DNA]</scope>
    <source>
        <strain evidence="2 3">5a2</strain>
    </source>
</reference>